<feature type="binding site" evidence="7">
    <location>
        <begin position="494"/>
        <end position="496"/>
    </location>
    <ligand>
        <name>GTP</name>
        <dbReference type="ChEBI" id="CHEBI:37565"/>
    </ligand>
</feature>
<dbReference type="AlphaFoldDB" id="A0A2Z4AG00"/>
<evidence type="ECO:0000313" key="8">
    <source>
        <dbReference type="EMBL" id="AWT58994.1"/>
    </source>
</evidence>
<sequence length="517" mass="57841">MALTKITNRIIADVGISMGDEGKGRLICEVISELKNLSGSSSPVSMVIKVNGGANSGHTAGGLKLNLLPAAVVDESVPKLGIGSGVVADPRKFLWESNPLEVQGYDVLSRLIIDERTLVSDLTHRLLDLACENYRVHMLKQEKRGTTGRGITPAYLDEVGQWPIFYLDFLGSRKNFSKKFYERIDRAERTIKFVYQVSEEHWDGFFDTLSKAEIRANAESIKGSVFPEEEFNFQRFKGPEPFKINRELLLDTYWQAGTQLVKNVGEIREIALKALGEDKYIIGEFGQSYWLDKRLGFTPNLTASHTFTPEFFQSIGIPLQPVHTFGVCKAYDTKVGTHVFLTSMAENHPLGNRLRQLEFGTSTGRGRMVGWFDAVEKGDALRYGGFNDLMINKLDALSYSGDWDGGELLICVAYRDQAGKLLHHVPRNPALQRTLKPVYIEMPGWKENLSGIRSFAHLPQNAQRYVAKLVQSTFRIAYPNNDAPPILPNLRYIGVGPDPNQIIKDAPSTEKLLSLVD</sequence>
<feature type="binding site" evidence="7">
    <location>
        <position position="20"/>
    </location>
    <ligand>
        <name>Mg(2+)</name>
        <dbReference type="ChEBI" id="CHEBI:18420"/>
    </ligand>
</feature>
<evidence type="ECO:0000256" key="3">
    <source>
        <dbReference type="ARBA" id="ARBA00022741"/>
    </source>
</evidence>
<feature type="binding site" description="in other chain" evidence="7">
    <location>
        <position position="302"/>
    </location>
    <ligand>
        <name>IMP</name>
        <dbReference type="ChEBI" id="CHEBI:58053"/>
        <note>ligand shared between dimeric partners</note>
    </ligand>
</feature>
<gene>
    <name evidence="7 8" type="primary">purA</name>
    <name evidence="8" type="ORF">DF168_00166</name>
</gene>
<protein>
    <recommendedName>
        <fullName evidence="7">Adenylosuccinate synthetase</fullName>
        <shortName evidence="7">AMPSase</shortName>
        <shortName evidence="7">AdSS</shortName>
        <ecNumber evidence="7">6.3.4.4</ecNumber>
    </recommendedName>
    <alternativeName>
        <fullName evidence="7">IMP--aspartate ligase</fullName>
    </alternativeName>
</protein>
<name>A0A2Z4AG00_9BACT</name>
<dbReference type="HAMAP" id="MF_00011">
    <property type="entry name" value="Adenylosucc_synth"/>
    <property type="match status" value="1"/>
</dbReference>
<keyword evidence="3 7" id="KW-0547">Nucleotide-binding</keyword>
<evidence type="ECO:0000256" key="6">
    <source>
        <dbReference type="ARBA" id="ARBA00023134"/>
    </source>
</evidence>
<feature type="binding site" evidence="7">
    <location>
        <begin position="57"/>
        <end position="59"/>
    </location>
    <ligand>
        <name>GTP</name>
        <dbReference type="ChEBI" id="CHEBI:37565"/>
    </ligand>
</feature>
<comment type="catalytic activity">
    <reaction evidence="7">
        <text>IMP + L-aspartate + GTP = N(6)-(1,2-dicarboxyethyl)-AMP + GDP + phosphate + 2 H(+)</text>
        <dbReference type="Rhea" id="RHEA:15753"/>
        <dbReference type="ChEBI" id="CHEBI:15378"/>
        <dbReference type="ChEBI" id="CHEBI:29991"/>
        <dbReference type="ChEBI" id="CHEBI:37565"/>
        <dbReference type="ChEBI" id="CHEBI:43474"/>
        <dbReference type="ChEBI" id="CHEBI:57567"/>
        <dbReference type="ChEBI" id="CHEBI:58053"/>
        <dbReference type="ChEBI" id="CHEBI:58189"/>
        <dbReference type="EC" id="6.3.4.4"/>
    </reaction>
</comment>
<dbReference type="SUPFAM" id="SSF52540">
    <property type="entry name" value="P-loop containing nucleoside triphosphate hydrolases"/>
    <property type="match status" value="1"/>
</dbReference>
<evidence type="ECO:0000256" key="5">
    <source>
        <dbReference type="ARBA" id="ARBA00022842"/>
    </source>
</evidence>
<reference evidence="8 9" key="1">
    <citation type="submission" date="2018-06" db="EMBL/GenBank/DDBJ databases">
        <title>Draft Genome Sequence of a Novel Marine Bacterium Related to the Verrucomicrobia.</title>
        <authorList>
            <person name="Vosseberg J."/>
            <person name="Martijn J."/>
            <person name="Ettema T.J.G."/>
        </authorList>
    </citation>
    <scope>NUCLEOTIDE SEQUENCE [LARGE SCALE GENOMIC DNA]</scope>
    <source>
        <strain evidence="8">TARA_B100001123</strain>
    </source>
</reference>
<feature type="binding site" description="in other chain" evidence="7">
    <location>
        <begin position="55"/>
        <end position="58"/>
    </location>
    <ligand>
        <name>IMP</name>
        <dbReference type="ChEBI" id="CHEBI:58053"/>
        <note>ligand shared between dimeric partners</note>
    </ligand>
</feature>
<keyword evidence="4 7" id="KW-0658">Purine biosynthesis</keyword>
<feature type="binding site" evidence="7">
    <location>
        <position position="57"/>
    </location>
    <ligand>
        <name>Mg(2+)</name>
        <dbReference type="ChEBI" id="CHEBI:18420"/>
    </ligand>
</feature>
<feature type="binding site" evidence="7">
    <location>
        <begin position="393"/>
        <end position="395"/>
    </location>
    <ligand>
        <name>GTP</name>
        <dbReference type="ChEBI" id="CHEBI:37565"/>
    </ligand>
</feature>
<feature type="binding site" evidence="7">
    <location>
        <begin position="19"/>
        <end position="25"/>
    </location>
    <ligand>
        <name>GTP</name>
        <dbReference type="ChEBI" id="CHEBI:37565"/>
    </ligand>
</feature>
<dbReference type="Pfam" id="PF00709">
    <property type="entry name" value="Adenylsucc_synt"/>
    <property type="match status" value="2"/>
</dbReference>
<dbReference type="PANTHER" id="PTHR11846">
    <property type="entry name" value="ADENYLOSUCCINATE SYNTHETASE"/>
    <property type="match status" value="1"/>
</dbReference>
<dbReference type="GO" id="GO:0005737">
    <property type="term" value="C:cytoplasm"/>
    <property type="evidence" value="ECO:0007669"/>
    <property type="project" value="UniProtKB-SubCell"/>
</dbReference>
<feature type="active site" description="Proton donor" evidence="7">
    <location>
        <position position="58"/>
    </location>
</feature>
<dbReference type="InterPro" id="IPR001114">
    <property type="entry name" value="Adenylosuccinate_synthetase"/>
</dbReference>
<keyword evidence="5 7" id="KW-0460">Magnesium</keyword>
<dbReference type="GO" id="GO:0044208">
    <property type="term" value="P:'de novo' AMP biosynthetic process"/>
    <property type="evidence" value="ECO:0007669"/>
    <property type="project" value="UniProtKB-UniRule"/>
</dbReference>
<feature type="binding site" description="in other chain" evidence="7">
    <location>
        <begin position="20"/>
        <end position="23"/>
    </location>
    <ligand>
        <name>IMP</name>
        <dbReference type="ChEBI" id="CHEBI:58053"/>
        <note>ligand shared between dimeric partners</note>
    </ligand>
</feature>
<dbReference type="KEGG" id="mtar:DF168_00166"/>
<dbReference type="InterPro" id="IPR042111">
    <property type="entry name" value="Adenylosuccinate_synth_dom3"/>
</dbReference>
<dbReference type="InterPro" id="IPR042110">
    <property type="entry name" value="Adenylosuccinate_synth_dom2"/>
</dbReference>
<evidence type="ECO:0000256" key="7">
    <source>
        <dbReference type="HAMAP-Rule" id="MF_00011"/>
    </source>
</evidence>
<dbReference type="GO" id="GO:0046040">
    <property type="term" value="P:IMP metabolic process"/>
    <property type="evidence" value="ECO:0007669"/>
    <property type="project" value="TreeGrafter"/>
</dbReference>
<feature type="binding site" description="in other chain" evidence="7">
    <location>
        <position position="365"/>
    </location>
    <ligand>
        <name>IMP</name>
        <dbReference type="ChEBI" id="CHEBI:58053"/>
        <note>ligand shared between dimeric partners</note>
    </ligand>
</feature>
<dbReference type="GO" id="GO:0000287">
    <property type="term" value="F:magnesium ion binding"/>
    <property type="evidence" value="ECO:0007669"/>
    <property type="project" value="UniProtKB-UniRule"/>
</dbReference>
<dbReference type="Gene3D" id="1.10.300.10">
    <property type="entry name" value="Adenylosuccinate Synthetase, subunit A, domain 2"/>
    <property type="match status" value="1"/>
</dbReference>
<feature type="binding site" description="in other chain" evidence="7">
    <location>
        <position position="147"/>
    </location>
    <ligand>
        <name>IMP</name>
        <dbReference type="ChEBI" id="CHEBI:58053"/>
        <note>ligand shared between dimeric partners</note>
    </ligand>
</feature>
<dbReference type="SMART" id="SM00788">
    <property type="entry name" value="Adenylsucc_synt"/>
    <property type="match status" value="1"/>
</dbReference>
<organism evidence="8 9">
    <name type="scientific">Candidatus Moanibacter tarae</name>
    <dbReference type="NCBI Taxonomy" id="2200854"/>
    <lineage>
        <taxon>Bacteria</taxon>
        <taxon>Pseudomonadati</taxon>
        <taxon>Verrucomicrobiota</taxon>
        <taxon>Opitutia</taxon>
        <taxon>Puniceicoccales</taxon>
        <taxon>Puniceicoccales incertae sedis</taxon>
        <taxon>Candidatus Moanibacter</taxon>
    </lineage>
</organism>
<dbReference type="InterPro" id="IPR027417">
    <property type="entry name" value="P-loop_NTPase"/>
</dbReference>
<comment type="pathway">
    <text evidence="7">Purine metabolism; AMP biosynthesis via de novo pathway; AMP from IMP: step 1/2.</text>
</comment>
<feature type="binding site" evidence="7">
    <location>
        <position position="367"/>
    </location>
    <ligand>
        <name>GTP</name>
        <dbReference type="ChEBI" id="CHEBI:37565"/>
    </ligand>
</feature>
<keyword evidence="6 7" id="KW-0342">GTP-binding</keyword>
<dbReference type="GO" id="GO:0004019">
    <property type="term" value="F:adenylosuccinate synthase activity"/>
    <property type="evidence" value="ECO:0007669"/>
    <property type="project" value="UniProtKB-UniRule"/>
</dbReference>
<dbReference type="Gene3D" id="3.90.170.10">
    <property type="entry name" value="Adenylosuccinate Synthetase, subunit A, domain 3"/>
    <property type="match status" value="1"/>
</dbReference>
<keyword evidence="7" id="KW-0963">Cytoplasm</keyword>
<feature type="active site" description="Proton acceptor" evidence="7">
    <location>
        <position position="20"/>
    </location>
</feature>
<dbReference type="InterPro" id="IPR042109">
    <property type="entry name" value="Adenylosuccinate_synth_dom1"/>
</dbReference>
<keyword evidence="1 7" id="KW-0436">Ligase</keyword>
<dbReference type="EMBL" id="CP029803">
    <property type="protein sequence ID" value="AWT58994.1"/>
    <property type="molecule type" value="Genomic_DNA"/>
</dbReference>
<comment type="subcellular location">
    <subcellularLocation>
        <location evidence="7">Cytoplasm</location>
    </subcellularLocation>
</comment>
<evidence type="ECO:0000256" key="4">
    <source>
        <dbReference type="ARBA" id="ARBA00022755"/>
    </source>
</evidence>
<comment type="caution">
    <text evidence="7">Lacks conserved residue(s) required for the propagation of feature annotation.</text>
</comment>
<keyword evidence="2 7" id="KW-0479">Metal-binding</keyword>
<dbReference type="Gene3D" id="3.40.440.10">
    <property type="entry name" value="Adenylosuccinate Synthetase, subunit A, domain 1"/>
    <property type="match status" value="1"/>
</dbReference>
<proteinExistence type="inferred from homology"/>
<feature type="binding site" description="in other chain" evidence="7">
    <location>
        <position position="287"/>
    </location>
    <ligand>
        <name>IMP</name>
        <dbReference type="ChEBI" id="CHEBI:58053"/>
        <note>ligand shared between dimeric partners</note>
    </ligand>
</feature>
<comment type="subunit">
    <text evidence="7">Homodimer.</text>
</comment>
<dbReference type="GO" id="GO:0005525">
    <property type="term" value="F:GTP binding"/>
    <property type="evidence" value="ECO:0007669"/>
    <property type="project" value="UniProtKB-UniRule"/>
</dbReference>
<comment type="function">
    <text evidence="7">Plays an important role in the de novo pathway of purine nucleotide biosynthesis. Catalyzes the first committed step in the biosynthesis of AMP from IMP.</text>
</comment>
<accession>A0A2Z4AG00</accession>
<feature type="binding site" evidence="7">
    <location>
        <begin position="361"/>
        <end position="367"/>
    </location>
    <ligand>
        <name>substrate</name>
    </ligand>
</feature>
<comment type="cofactor">
    <cofactor evidence="7">
        <name>Mg(2+)</name>
        <dbReference type="ChEBI" id="CHEBI:18420"/>
    </cofactor>
    <text evidence="7">Binds 1 Mg(2+) ion per subunit.</text>
</comment>
<dbReference type="PANTHER" id="PTHR11846:SF0">
    <property type="entry name" value="ADENYLOSUCCINATE SYNTHETASE"/>
    <property type="match status" value="1"/>
</dbReference>
<comment type="similarity">
    <text evidence="7">Belongs to the adenylosuccinate synthetase family.</text>
</comment>
<evidence type="ECO:0000313" key="9">
    <source>
        <dbReference type="Proteomes" id="UP000247465"/>
    </source>
</evidence>
<evidence type="ECO:0000256" key="2">
    <source>
        <dbReference type="ARBA" id="ARBA00022723"/>
    </source>
</evidence>
<dbReference type="UniPathway" id="UPA00075">
    <property type="reaction ID" value="UER00335"/>
</dbReference>
<dbReference type="EC" id="6.3.4.4" evidence="7"/>
<evidence type="ECO:0000256" key="1">
    <source>
        <dbReference type="ARBA" id="ARBA00022598"/>
    </source>
</evidence>
<dbReference type="Proteomes" id="UP000247465">
    <property type="component" value="Chromosome"/>
</dbReference>